<accession>A0A420S1T9</accession>
<comment type="caution">
    <text evidence="1">The sequence shown here is derived from an EMBL/GenBank/DDBJ whole genome shotgun (WGS) entry which is preliminary data.</text>
</comment>
<gene>
    <name evidence="1" type="ORF">BFJ68_g1407</name>
</gene>
<sequence length="42" mass="4697">MPRLVDRIRKSIARATNTLMEANWKTIPATMVFVPGSVLPLT</sequence>
<evidence type="ECO:0000313" key="2">
    <source>
        <dbReference type="Proteomes" id="UP000285860"/>
    </source>
</evidence>
<name>A0A420S1T9_FUSOX</name>
<protein>
    <submittedName>
        <fullName evidence="1">Uncharacterized protein</fullName>
    </submittedName>
</protein>
<dbReference type="Proteomes" id="UP000285860">
    <property type="component" value="Unassembled WGS sequence"/>
</dbReference>
<dbReference type="AlphaFoldDB" id="A0A420S1T9"/>
<reference evidence="1 2" key="1">
    <citation type="journal article" date="2018" name="Sci. Rep.">
        <title>Characterisation of pathogen-specific regions and novel effector candidates in Fusarium oxysporum f. sp. cepae.</title>
        <authorList>
            <person name="Armitage A.D."/>
            <person name="Taylor A."/>
            <person name="Sobczyk M.K."/>
            <person name="Baxter L."/>
            <person name="Greenfield B.P."/>
            <person name="Bates H.J."/>
            <person name="Wilson F."/>
            <person name="Jackson A.C."/>
            <person name="Ott S."/>
            <person name="Harrison R.J."/>
            <person name="Clarkson J.P."/>
        </authorList>
    </citation>
    <scope>NUCLEOTIDE SEQUENCE [LARGE SCALE GENOMIC DNA]</scope>
    <source>
        <strain evidence="1 2">Fo_A28</strain>
    </source>
</reference>
<dbReference type="EMBL" id="MRCY01000004">
    <property type="protein sequence ID" value="RKL23203.1"/>
    <property type="molecule type" value="Genomic_DNA"/>
</dbReference>
<organism evidence="1 2">
    <name type="scientific">Fusarium oxysporum</name>
    <name type="common">Fusarium vascular wilt</name>
    <dbReference type="NCBI Taxonomy" id="5507"/>
    <lineage>
        <taxon>Eukaryota</taxon>
        <taxon>Fungi</taxon>
        <taxon>Dikarya</taxon>
        <taxon>Ascomycota</taxon>
        <taxon>Pezizomycotina</taxon>
        <taxon>Sordariomycetes</taxon>
        <taxon>Hypocreomycetidae</taxon>
        <taxon>Hypocreales</taxon>
        <taxon>Nectriaceae</taxon>
        <taxon>Fusarium</taxon>
        <taxon>Fusarium oxysporum species complex</taxon>
    </lineage>
</organism>
<proteinExistence type="predicted"/>
<evidence type="ECO:0000313" key="1">
    <source>
        <dbReference type="EMBL" id="RKL23203.1"/>
    </source>
</evidence>